<feature type="transmembrane region" description="Helical" evidence="1">
    <location>
        <begin position="20"/>
        <end position="45"/>
    </location>
</feature>
<dbReference type="Proteomes" id="UP000182373">
    <property type="component" value="Chromosome"/>
</dbReference>
<organism evidence="2 3">
    <name type="scientific">Granulibacter bethesdensis</name>
    <dbReference type="NCBI Taxonomy" id="364410"/>
    <lineage>
        <taxon>Bacteria</taxon>
        <taxon>Pseudomonadati</taxon>
        <taxon>Pseudomonadota</taxon>
        <taxon>Alphaproteobacteria</taxon>
        <taxon>Acetobacterales</taxon>
        <taxon>Acetobacteraceae</taxon>
        <taxon>Granulibacter</taxon>
    </lineage>
</organism>
<protein>
    <submittedName>
        <fullName evidence="2">Uncharacterized protein</fullName>
    </submittedName>
</protein>
<dbReference type="EMBL" id="CP018191">
    <property type="protein sequence ID" value="APH53653.1"/>
    <property type="molecule type" value="Genomic_DNA"/>
</dbReference>
<keyword evidence="1" id="KW-1133">Transmembrane helix</keyword>
<evidence type="ECO:0000313" key="3">
    <source>
        <dbReference type="Proteomes" id="UP000182373"/>
    </source>
</evidence>
<gene>
    <name evidence="2" type="ORF">GbCGDNIH9_0417</name>
</gene>
<proteinExistence type="predicted"/>
<sequence length="165" mass="18936">MRLIPLEFDVTDRRHEKEWRIVAALIFGVFYLAAIIMIVASHGFATSRYQREMRRWGDEEAAFFGCFTRLASDTVSGWLLDRRIDRSQGPIVVSAHRHGRMIGLTTLAMPQDGDAPLNFTLTLEKPVTESDLLSERVVLWARDGHLVRQVVMDAMLQRRLIGNIR</sequence>
<keyword evidence="1" id="KW-0472">Membrane</keyword>
<reference evidence="3" key="1">
    <citation type="submission" date="2016-11" db="EMBL/GenBank/DDBJ databases">
        <title>Comparative genomic and phenotypic analysis of Granulibacter bethesdensis clinical isolates from patients with chronic granulomatous disease.</title>
        <authorList>
            <person name="Zarember K.A."/>
            <person name="Porcella S.F."/>
            <person name="Chu J."/>
            <person name="Ding L."/>
            <person name="Dahlstrom E."/>
            <person name="Barbian K."/>
            <person name="Martens C."/>
            <person name="Sykora L."/>
            <person name="Kramer S."/>
            <person name="Pettinato A.M."/>
            <person name="Hong H."/>
            <person name="Wald G."/>
            <person name="Berg L.J."/>
            <person name="Rogge L.S."/>
            <person name="Greenberg D.E."/>
            <person name="Falcone E.L."/>
            <person name="Neves J.F."/>
            <person name="Simoes M.J."/>
            <person name="Casal M."/>
            <person name="Rodriguez-Lopez F.C."/>
            <person name="Zelazny A."/>
            <person name="Gallin J.I."/>
            <person name="Holland S.M."/>
        </authorList>
    </citation>
    <scope>NUCLEOTIDE SEQUENCE [LARGE SCALE GENOMIC DNA]</scope>
    <source>
        <strain evidence="3">NIH9.1</strain>
    </source>
</reference>
<accession>A0AAC9KAP7</accession>
<evidence type="ECO:0000313" key="2">
    <source>
        <dbReference type="EMBL" id="APH53653.1"/>
    </source>
</evidence>
<name>A0AAC9KAP7_9PROT</name>
<keyword evidence="1" id="KW-0812">Transmembrane</keyword>
<evidence type="ECO:0000256" key="1">
    <source>
        <dbReference type="SAM" id="Phobius"/>
    </source>
</evidence>
<dbReference type="AlphaFoldDB" id="A0AAC9KAP7"/>